<accession>A0ABR0SK94</accession>
<evidence type="ECO:0000313" key="3">
    <source>
        <dbReference type="EMBL" id="KAK5992553.1"/>
    </source>
</evidence>
<comment type="caution">
    <text evidence="3">The sequence shown here is derived from an EMBL/GenBank/DDBJ whole genome shotgun (WGS) entry which is preliminary data.</text>
</comment>
<evidence type="ECO:0008006" key="5">
    <source>
        <dbReference type="Google" id="ProtNLM"/>
    </source>
</evidence>
<dbReference type="Gene3D" id="1.50.10.20">
    <property type="match status" value="1"/>
</dbReference>
<evidence type="ECO:0000256" key="1">
    <source>
        <dbReference type="SAM" id="MobiDB-lite"/>
    </source>
</evidence>
<reference evidence="3 4" key="1">
    <citation type="submission" date="2024-01" db="EMBL/GenBank/DDBJ databases">
        <title>Complete genome of Cladobotryum mycophilum ATHUM6906.</title>
        <authorList>
            <person name="Christinaki A.C."/>
            <person name="Myridakis A.I."/>
            <person name="Kouvelis V.N."/>
        </authorList>
    </citation>
    <scope>NUCLEOTIDE SEQUENCE [LARGE SCALE GENOMIC DNA]</scope>
    <source>
        <strain evidence="3 4">ATHUM6906</strain>
    </source>
</reference>
<dbReference type="Proteomes" id="UP001338125">
    <property type="component" value="Unassembled WGS sequence"/>
</dbReference>
<dbReference type="Pfam" id="PF03663">
    <property type="entry name" value="Glyco_hydro_76"/>
    <property type="match status" value="1"/>
</dbReference>
<feature type="region of interest" description="Disordered" evidence="1">
    <location>
        <begin position="518"/>
        <end position="545"/>
    </location>
</feature>
<dbReference type="InterPro" id="IPR005198">
    <property type="entry name" value="Glyco_hydro_76"/>
</dbReference>
<dbReference type="SUPFAM" id="SSF48208">
    <property type="entry name" value="Six-hairpin glycosidases"/>
    <property type="match status" value="1"/>
</dbReference>
<name>A0ABR0SK94_9HYPO</name>
<feature type="signal peptide" evidence="2">
    <location>
        <begin position="1"/>
        <end position="22"/>
    </location>
</feature>
<dbReference type="InterPro" id="IPR008928">
    <property type="entry name" value="6-hairpin_glycosidase_sf"/>
</dbReference>
<keyword evidence="2" id="KW-0732">Signal</keyword>
<dbReference type="EMBL" id="JAVFKD010000012">
    <property type="protein sequence ID" value="KAK5992553.1"/>
    <property type="molecule type" value="Genomic_DNA"/>
</dbReference>
<dbReference type="InterPro" id="IPR053169">
    <property type="entry name" value="MUG_Protein"/>
</dbReference>
<evidence type="ECO:0000313" key="4">
    <source>
        <dbReference type="Proteomes" id="UP001338125"/>
    </source>
</evidence>
<proteinExistence type="predicted"/>
<protein>
    <recommendedName>
        <fullName evidence="5">Glycosyl hydrolase</fullName>
    </recommendedName>
</protein>
<sequence>MTPKSLLGLYTALVLQITSCAARSSETNNYCSVFVVHSSSDCLSPPLEFLNTTPEAPVTISGKAEILEDAFAALAVLQNEYFDAEKNTWPSAIDWTAVVVETIVSAMLKTLTNSLDAVFPANTHKPKAKANLIASFYDQIVSYYFGQKYLEIKDQAFDDMLWVVLGWIEATTFAQLYEQIHFPNNEHNNQKIPIGIDEALSSLPWSGNLWLPSFYSRAQIFWGFASHGWDDVLCHGGMNWNPRLETYKNAITNELWIAASISMYQYYQNGTSGSPTKNFSSPNGDPLYLEAAIRGYKWLMDVNMTNSQGLFVDGYHISKRPHGNIECDERDEMVYTYNQGVVLTGQRGLWTVTGSPSYLEDGHRLIQSVIHATGWNLGKNAPIDNLGKPGKLPPWKGLGRGGILEEQCDASGTCSQDGQTFKGIFFHHMTAFCKPLDLDDTRTNSDTEVDLNGFEQVKKAHATACFAYLGWVKHNAVAALKTKDSKGRFGMWWGAGIFGDIAVPESQDGIDHAAANTTDYRNRGTPVNDKWGRNSTWQPNARNGDVRDRDSAVLKVNSKYPMMETHKDPNDHGRGRTVETQVGGVALLRAYWELATSS</sequence>
<organism evidence="3 4">
    <name type="scientific">Cladobotryum mycophilum</name>
    <dbReference type="NCBI Taxonomy" id="491253"/>
    <lineage>
        <taxon>Eukaryota</taxon>
        <taxon>Fungi</taxon>
        <taxon>Dikarya</taxon>
        <taxon>Ascomycota</taxon>
        <taxon>Pezizomycotina</taxon>
        <taxon>Sordariomycetes</taxon>
        <taxon>Hypocreomycetidae</taxon>
        <taxon>Hypocreales</taxon>
        <taxon>Hypocreaceae</taxon>
        <taxon>Cladobotryum</taxon>
    </lineage>
</organism>
<feature type="chain" id="PRO_5046657330" description="Glycosyl hydrolase" evidence="2">
    <location>
        <begin position="23"/>
        <end position="598"/>
    </location>
</feature>
<dbReference type="PANTHER" id="PTHR47791">
    <property type="entry name" value="MEIOTICALLY UP-REGULATED GENE 191 PROTEIN"/>
    <property type="match status" value="1"/>
</dbReference>
<gene>
    <name evidence="3" type="ORF">PT974_05966</name>
</gene>
<keyword evidence="4" id="KW-1185">Reference proteome</keyword>
<dbReference type="PANTHER" id="PTHR47791:SF2">
    <property type="entry name" value="ENDO MANNANASE, GH76 FAMILY (EUROFUNG)"/>
    <property type="match status" value="1"/>
</dbReference>
<evidence type="ECO:0000256" key="2">
    <source>
        <dbReference type="SAM" id="SignalP"/>
    </source>
</evidence>